<dbReference type="EMBL" id="CAKLCM010000004">
    <property type="protein sequence ID" value="CAH0531083.1"/>
    <property type="molecule type" value="Genomic_DNA"/>
</dbReference>
<dbReference type="RefSeq" id="WP_237487143.1">
    <property type="nucleotide sequence ID" value="NZ_CAKLCM010000004.1"/>
</dbReference>
<gene>
    <name evidence="1" type="ORF">VHP8226_04092</name>
</gene>
<dbReference type="InterPro" id="IPR016032">
    <property type="entry name" value="Sig_transdc_resp-reg_C-effctor"/>
</dbReference>
<comment type="caution">
    <text evidence="1">The sequence shown here is derived from an EMBL/GenBank/DDBJ whole genome shotgun (WGS) entry which is preliminary data.</text>
</comment>
<name>A0ABN8DN70_9VIBR</name>
<accession>A0ABN8DN70</accession>
<protein>
    <recommendedName>
        <fullName evidence="3">HTH luxR-type domain-containing protein</fullName>
    </recommendedName>
</protein>
<reference evidence="1" key="1">
    <citation type="submission" date="2021-12" db="EMBL/GenBank/DDBJ databases">
        <authorList>
            <person name="Rodrigo-Torres L."/>
            <person name="Arahal R. D."/>
            <person name="Lucena T."/>
        </authorList>
    </citation>
    <scope>NUCLEOTIDE SEQUENCE</scope>
    <source>
        <strain evidence="1">CECT 8226</strain>
    </source>
</reference>
<organism evidence="1 2">
    <name type="scientific">Vibrio hippocampi</name>
    <dbReference type="NCBI Taxonomy" id="654686"/>
    <lineage>
        <taxon>Bacteria</taxon>
        <taxon>Pseudomonadati</taxon>
        <taxon>Pseudomonadota</taxon>
        <taxon>Gammaproteobacteria</taxon>
        <taxon>Vibrionales</taxon>
        <taxon>Vibrionaceae</taxon>
        <taxon>Vibrio</taxon>
    </lineage>
</organism>
<evidence type="ECO:0008006" key="3">
    <source>
        <dbReference type="Google" id="ProtNLM"/>
    </source>
</evidence>
<sequence>MSSLELVPGMGLNLDELAVLKGHAEGKRPSQLGKELDLTPPEMKLIEQDIRLKLRAKSPMHMITRAFELGILRVMCLVLCFSIVADLDDQALRLRTRTRNEYSRTVRGGRNEATC</sequence>
<keyword evidence="2" id="KW-1185">Reference proteome</keyword>
<evidence type="ECO:0000313" key="2">
    <source>
        <dbReference type="Proteomes" id="UP000838160"/>
    </source>
</evidence>
<dbReference type="SUPFAM" id="SSF46894">
    <property type="entry name" value="C-terminal effector domain of the bipartite response regulators"/>
    <property type="match status" value="1"/>
</dbReference>
<evidence type="ECO:0000313" key="1">
    <source>
        <dbReference type="EMBL" id="CAH0531083.1"/>
    </source>
</evidence>
<proteinExistence type="predicted"/>
<dbReference type="Proteomes" id="UP000838160">
    <property type="component" value="Unassembled WGS sequence"/>
</dbReference>